<feature type="signal peptide" evidence="16">
    <location>
        <begin position="1"/>
        <end position="19"/>
    </location>
</feature>
<proteinExistence type="predicted"/>
<feature type="binding site" evidence="15">
    <location>
        <position position="619"/>
    </location>
    <ligand>
        <name>Ca(2+)</name>
        <dbReference type="ChEBI" id="CHEBI:29108"/>
    </ligand>
</feature>
<dbReference type="Pfam" id="PF09286">
    <property type="entry name" value="Pro-kuma_activ"/>
    <property type="match status" value="1"/>
</dbReference>
<evidence type="ECO:0000256" key="11">
    <source>
        <dbReference type="ARBA" id="ARBA00022837"/>
    </source>
</evidence>
<keyword evidence="5" id="KW-0964">Secreted</keyword>
<reference evidence="19" key="2">
    <citation type="submission" date="2015-01" db="EMBL/GenBank/DDBJ databases">
        <title>Evolutionary Origins and Diversification of the Mycorrhizal Mutualists.</title>
        <authorList>
            <consortium name="DOE Joint Genome Institute"/>
            <consortium name="Mycorrhizal Genomics Consortium"/>
            <person name="Kohler A."/>
            <person name="Kuo A."/>
            <person name="Nagy L.G."/>
            <person name="Floudas D."/>
            <person name="Copeland A."/>
            <person name="Barry K.W."/>
            <person name="Cichocki N."/>
            <person name="Veneault-Fourrey C."/>
            <person name="LaButti K."/>
            <person name="Lindquist E.A."/>
            <person name="Lipzen A."/>
            <person name="Lundell T."/>
            <person name="Morin E."/>
            <person name="Murat C."/>
            <person name="Riley R."/>
            <person name="Ohm R."/>
            <person name="Sun H."/>
            <person name="Tunlid A."/>
            <person name="Henrissat B."/>
            <person name="Grigoriev I.V."/>
            <person name="Hibbett D.S."/>
            <person name="Martin F."/>
        </authorList>
    </citation>
    <scope>NUCLEOTIDE SEQUENCE [LARGE SCALE GENOMIC DNA]</scope>
    <source>
        <strain evidence="19">Foug A</strain>
    </source>
</reference>
<comment type="function">
    <text evidence="2">Secreted tripeptidyl-peptidase which degrades proteins at acidic pHs and is involved in virulence.</text>
</comment>
<evidence type="ECO:0000256" key="2">
    <source>
        <dbReference type="ARBA" id="ARBA00002451"/>
    </source>
</evidence>
<dbReference type="InterPro" id="IPR050819">
    <property type="entry name" value="Tripeptidyl-peptidase_I"/>
</dbReference>
<keyword evidence="7 15" id="KW-0479">Metal-binding</keyword>
<evidence type="ECO:0000256" key="4">
    <source>
        <dbReference type="ARBA" id="ARBA00012462"/>
    </source>
</evidence>
<dbReference type="GO" id="GO:0046872">
    <property type="term" value="F:metal ion binding"/>
    <property type="evidence" value="ECO:0007669"/>
    <property type="project" value="UniProtKB-UniRule"/>
</dbReference>
<dbReference type="PANTHER" id="PTHR14218">
    <property type="entry name" value="PROTEASE S8 TRIPEPTIDYL PEPTIDASE I CLN2"/>
    <property type="match status" value="1"/>
</dbReference>
<feature type="binding site" evidence="15">
    <location>
        <position position="599"/>
    </location>
    <ligand>
        <name>Ca(2+)</name>
        <dbReference type="ChEBI" id="CHEBI:29108"/>
    </ligand>
</feature>
<dbReference type="PANTHER" id="PTHR14218:SF19">
    <property type="entry name" value="SERINE PROTEASE AORO, PUTATIVE (AFU_ORTHOLOGUE AFUA_6G10250)-RELATED"/>
    <property type="match status" value="1"/>
</dbReference>
<comment type="subcellular location">
    <subcellularLocation>
        <location evidence="3">Secreted</location>
        <location evidence="3">Extracellular space</location>
    </subcellularLocation>
</comment>
<accession>A0A0C2ZQZ6</accession>
<keyword evidence="19" id="KW-1185">Reference proteome</keyword>
<feature type="active site" description="Charge relay system" evidence="15">
    <location>
        <position position="306"/>
    </location>
</feature>
<dbReference type="InParanoid" id="A0A0C2ZQZ6"/>
<sequence length="662" mass="71724">MRFQLLSFVTLSLSLIAFAEPILSPYVVHEKRTSIPSGWSLARRHDASSTIPLRFALKQKNIENVGDFLLEVSDPASPNYGKHWTAYDIARKFAPSSGTIDVVRTWLLESGIEDHRITLSTSKGWINVLVSVEEAERLMNTEYNVYKHASGTEHVACEVYHLPEHVSSRVDFVLPSVQFDTKHGRRDTNIGPPIKVGTPGSGFYGPTSTGFLDNIFTDLEHCDNVTTPACLRALYGLYYEPQATDKNSYGIVEYTPQTFIESDLQLFAKNYSQDLIGKSPNLVSIDGGDLNTPDQSFDYNGEANLDLQYGMALVTGKQPVQLYQVGDHVVGASFNNFLDAIDGSYCDFEGGDDPSQDSVYPDNVPYGYTGKENCGTVKPASVISTSYGYNEADLTRFYTARQCAEYAKLGLQGVTVVYSSGDNGVAGNGANCLNDDGSQSKDAKRFNPSFPSTCPWVTSIGATMLKPNATVFEPHPEQACEKVIYSGGGFSNYFDMPDYQKNAVQGWFQQNGAAYVNKYGSRWNSTGTSRAYPDISANGANYAVAVDGKFTSVFGTSASTPVIGAILTMVNDVRLLANQPPIGFVNPSLYAGQFLMNDITEGGNQGCGTDGFNATTGWDPVTGLGTPNFLGLLGLFLPSPQFNLATLLGGDVLGKLAAPPSQ</sequence>
<keyword evidence="11 15" id="KW-0106">Calcium</keyword>
<evidence type="ECO:0000256" key="5">
    <source>
        <dbReference type="ARBA" id="ARBA00022525"/>
    </source>
</evidence>
<dbReference type="GO" id="GO:0006508">
    <property type="term" value="P:proteolysis"/>
    <property type="evidence" value="ECO:0007669"/>
    <property type="project" value="UniProtKB-KW"/>
</dbReference>
<keyword evidence="10 15" id="KW-0720">Serine protease</keyword>
<feature type="binding site" evidence="15">
    <location>
        <position position="617"/>
    </location>
    <ligand>
        <name>Ca(2+)</name>
        <dbReference type="ChEBI" id="CHEBI:29108"/>
    </ligand>
</feature>
<keyword evidence="12" id="KW-0843">Virulence</keyword>
<dbReference type="SUPFAM" id="SSF54897">
    <property type="entry name" value="Protease propeptides/inhibitors"/>
    <property type="match status" value="1"/>
</dbReference>
<dbReference type="EC" id="3.4.14.10" evidence="4"/>
<dbReference type="InterPro" id="IPR036852">
    <property type="entry name" value="Peptidase_S8/S53_dom_sf"/>
</dbReference>
<feature type="active site" description="Charge relay system" evidence="15">
    <location>
        <position position="302"/>
    </location>
</feature>
<dbReference type="GO" id="GO:0004252">
    <property type="term" value="F:serine-type endopeptidase activity"/>
    <property type="evidence" value="ECO:0007669"/>
    <property type="project" value="UniProtKB-UniRule"/>
</dbReference>
<feature type="active site" description="Charge relay system" evidence="15">
    <location>
        <position position="557"/>
    </location>
</feature>
<evidence type="ECO:0000256" key="6">
    <source>
        <dbReference type="ARBA" id="ARBA00022670"/>
    </source>
</evidence>
<dbReference type="Proteomes" id="UP000053989">
    <property type="component" value="Unassembled WGS sequence"/>
</dbReference>
<evidence type="ECO:0000256" key="16">
    <source>
        <dbReference type="SAM" id="SignalP"/>
    </source>
</evidence>
<feature type="binding site" evidence="15">
    <location>
        <position position="598"/>
    </location>
    <ligand>
        <name>Ca(2+)</name>
        <dbReference type="ChEBI" id="CHEBI:29108"/>
    </ligand>
</feature>
<evidence type="ECO:0000259" key="17">
    <source>
        <dbReference type="PROSITE" id="PS51695"/>
    </source>
</evidence>
<protein>
    <recommendedName>
        <fullName evidence="4">tripeptidyl-peptidase II</fullName>
        <ecNumber evidence="4">3.4.14.10</ecNumber>
    </recommendedName>
</protein>
<dbReference type="InterPro" id="IPR030400">
    <property type="entry name" value="Sedolisin_dom"/>
</dbReference>
<evidence type="ECO:0000256" key="9">
    <source>
        <dbReference type="ARBA" id="ARBA00022801"/>
    </source>
</evidence>
<dbReference type="Pfam" id="PF00082">
    <property type="entry name" value="Peptidase_S8"/>
    <property type="match status" value="1"/>
</dbReference>
<keyword evidence="6 15" id="KW-0645">Protease</keyword>
<evidence type="ECO:0000313" key="18">
    <source>
        <dbReference type="EMBL" id="KIM63993.1"/>
    </source>
</evidence>
<dbReference type="InterPro" id="IPR000209">
    <property type="entry name" value="Peptidase_S8/S53_dom"/>
</dbReference>
<keyword evidence="13" id="KW-0865">Zymogen</keyword>
<dbReference type="MEROPS" id="S53.007"/>
<evidence type="ECO:0000256" key="1">
    <source>
        <dbReference type="ARBA" id="ARBA00001910"/>
    </source>
</evidence>
<dbReference type="SMART" id="SM00944">
    <property type="entry name" value="Pro-kuma_activ"/>
    <property type="match status" value="1"/>
</dbReference>
<comment type="cofactor">
    <cofactor evidence="15">
        <name>Ca(2+)</name>
        <dbReference type="ChEBI" id="CHEBI:29108"/>
    </cofactor>
    <text evidence="15">Binds 1 Ca(2+) ion per subunit.</text>
</comment>
<dbReference type="GO" id="GO:0008240">
    <property type="term" value="F:tripeptidyl-peptidase activity"/>
    <property type="evidence" value="ECO:0007669"/>
    <property type="project" value="UniProtKB-EC"/>
</dbReference>
<dbReference type="InterPro" id="IPR015366">
    <property type="entry name" value="S53_propep"/>
</dbReference>
<name>A0A0C2ZQZ6_9AGAM</name>
<dbReference type="PROSITE" id="PS00138">
    <property type="entry name" value="SUBTILASE_SER"/>
    <property type="match status" value="1"/>
</dbReference>
<evidence type="ECO:0000256" key="3">
    <source>
        <dbReference type="ARBA" id="ARBA00004239"/>
    </source>
</evidence>
<evidence type="ECO:0000256" key="12">
    <source>
        <dbReference type="ARBA" id="ARBA00023026"/>
    </source>
</evidence>
<evidence type="ECO:0000313" key="19">
    <source>
        <dbReference type="Proteomes" id="UP000053989"/>
    </source>
</evidence>
<dbReference type="InterPro" id="IPR023828">
    <property type="entry name" value="Peptidase_S8_Ser-AS"/>
</dbReference>
<dbReference type="OrthoDB" id="409122at2759"/>
<evidence type="ECO:0000256" key="7">
    <source>
        <dbReference type="ARBA" id="ARBA00022723"/>
    </source>
</evidence>
<keyword evidence="8 16" id="KW-0732">Signal</keyword>
<dbReference type="EMBL" id="KN822031">
    <property type="protein sequence ID" value="KIM63993.1"/>
    <property type="molecule type" value="Genomic_DNA"/>
</dbReference>
<evidence type="ECO:0000256" key="8">
    <source>
        <dbReference type="ARBA" id="ARBA00022729"/>
    </source>
</evidence>
<dbReference type="HOGENOM" id="CLU_013783_4_0_1"/>
<feature type="domain" description="Peptidase S53" evidence="17">
    <location>
        <begin position="225"/>
        <end position="639"/>
    </location>
</feature>
<organism evidence="18 19">
    <name type="scientific">Scleroderma citrinum Foug A</name>
    <dbReference type="NCBI Taxonomy" id="1036808"/>
    <lineage>
        <taxon>Eukaryota</taxon>
        <taxon>Fungi</taxon>
        <taxon>Dikarya</taxon>
        <taxon>Basidiomycota</taxon>
        <taxon>Agaricomycotina</taxon>
        <taxon>Agaricomycetes</taxon>
        <taxon>Agaricomycetidae</taxon>
        <taxon>Boletales</taxon>
        <taxon>Sclerodermatineae</taxon>
        <taxon>Sclerodermataceae</taxon>
        <taxon>Scleroderma</taxon>
    </lineage>
</organism>
<keyword evidence="9 15" id="KW-0378">Hydrolase</keyword>
<dbReference type="CDD" id="cd04056">
    <property type="entry name" value="Peptidases_S53"/>
    <property type="match status" value="1"/>
</dbReference>
<dbReference type="CDD" id="cd11377">
    <property type="entry name" value="Pro-peptidase_S53"/>
    <property type="match status" value="1"/>
</dbReference>
<comment type="catalytic activity">
    <reaction evidence="1">
        <text>Release of an N-terminal tripeptide from a polypeptide.</text>
        <dbReference type="EC" id="3.4.14.10"/>
    </reaction>
</comment>
<keyword evidence="14" id="KW-0325">Glycoprotein</keyword>
<evidence type="ECO:0000256" key="13">
    <source>
        <dbReference type="ARBA" id="ARBA00023145"/>
    </source>
</evidence>
<dbReference type="GO" id="GO:0005576">
    <property type="term" value="C:extracellular region"/>
    <property type="evidence" value="ECO:0007669"/>
    <property type="project" value="UniProtKB-SubCell"/>
</dbReference>
<evidence type="ECO:0000256" key="15">
    <source>
        <dbReference type="PROSITE-ProRule" id="PRU01032"/>
    </source>
</evidence>
<dbReference type="AlphaFoldDB" id="A0A0C2ZQZ6"/>
<dbReference type="SUPFAM" id="SSF52743">
    <property type="entry name" value="Subtilisin-like"/>
    <property type="match status" value="1"/>
</dbReference>
<reference evidence="18 19" key="1">
    <citation type="submission" date="2014-04" db="EMBL/GenBank/DDBJ databases">
        <authorList>
            <consortium name="DOE Joint Genome Institute"/>
            <person name="Kuo A."/>
            <person name="Kohler A."/>
            <person name="Nagy L.G."/>
            <person name="Floudas D."/>
            <person name="Copeland A."/>
            <person name="Barry K.W."/>
            <person name="Cichocki N."/>
            <person name="Veneault-Fourrey C."/>
            <person name="LaButti K."/>
            <person name="Lindquist E.A."/>
            <person name="Lipzen A."/>
            <person name="Lundell T."/>
            <person name="Morin E."/>
            <person name="Murat C."/>
            <person name="Sun H."/>
            <person name="Tunlid A."/>
            <person name="Henrissat B."/>
            <person name="Grigoriev I.V."/>
            <person name="Hibbett D.S."/>
            <person name="Martin F."/>
            <person name="Nordberg H.P."/>
            <person name="Cantor M.N."/>
            <person name="Hua S.X."/>
        </authorList>
    </citation>
    <scope>NUCLEOTIDE SEQUENCE [LARGE SCALE GENOMIC DNA]</scope>
    <source>
        <strain evidence="18 19">Foug A</strain>
    </source>
</reference>
<feature type="chain" id="PRO_5002160301" description="tripeptidyl-peptidase II" evidence="16">
    <location>
        <begin position="20"/>
        <end position="662"/>
    </location>
</feature>
<evidence type="ECO:0000256" key="10">
    <source>
        <dbReference type="ARBA" id="ARBA00022825"/>
    </source>
</evidence>
<dbReference type="FunFam" id="3.40.50.200:FF:000015">
    <property type="entry name" value="Tripeptidyl peptidase A"/>
    <property type="match status" value="1"/>
</dbReference>
<evidence type="ECO:0000256" key="14">
    <source>
        <dbReference type="ARBA" id="ARBA00023180"/>
    </source>
</evidence>
<gene>
    <name evidence="18" type="ORF">SCLCIDRAFT_1213811</name>
</gene>
<dbReference type="Gene3D" id="3.40.50.200">
    <property type="entry name" value="Peptidase S8/S53 domain"/>
    <property type="match status" value="1"/>
</dbReference>
<dbReference type="STRING" id="1036808.A0A0C2ZQZ6"/>
<dbReference type="PROSITE" id="PS51695">
    <property type="entry name" value="SEDOLISIN"/>
    <property type="match status" value="1"/>
</dbReference>